<accession>A0A0F9KFJ1</accession>
<organism evidence="1">
    <name type="scientific">marine sediment metagenome</name>
    <dbReference type="NCBI Taxonomy" id="412755"/>
    <lineage>
        <taxon>unclassified sequences</taxon>
        <taxon>metagenomes</taxon>
        <taxon>ecological metagenomes</taxon>
    </lineage>
</organism>
<name>A0A0F9KFJ1_9ZZZZ</name>
<evidence type="ECO:0000313" key="1">
    <source>
        <dbReference type="EMBL" id="KKM73471.1"/>
    </source>
</evidence>
<protein>
    <submittedName>
        <fullName evidence="1">Uncharacterized protein</fullName>
    </submittedName>
</protein>
<dbReference type="AlphaFoldDB" id="A0A0F9KFJ1"/>
<comment type="caution">
    <text evidence="1">The sequence shown here is derived from an EMBL/GenBank/DDBJ whole genome shotgun (WGS) entry which is preliminary data.</text>
</comment>
<sequence length="45" mass="5402">MIPKNKNAFKIYLQGIFDYYSIKYKLNADLDIITYGRSLYSLEYN</sequence>
<feature type="non-terminal residue" evidence="1">
    <location>
        <position position="45"/>
    </location>
</feature>
<proteinExistence type="predicted"/>
<dbReference type="EMBL" id="LAZR01009297">
    <property type="protein sequence ID" value="KKM73471.1"/>
    <property type="molecule type" value="Genomic_DNA"/>
</dbReference>
<gene>
    <name evidence="1" type="ORF">LCGC14_1410070</name>
</gene>
<reference evidence="1" key="1">
    <citation type="journal article" date="2015" name="Nature">
        <title>Complex archaea that bridge the gap between prokaryotes and eukaryotes.</title>
        <authorList>
            <person name="Spang A."/>
            <person name="Saw J.H."/>
            <person name="Jorgensen S.L."/>
            <person name="Zaremba-Niedzwiedzka K."/>
            <person name="Martijn J."/>
            <person name="Lind A.E."/>
            <person name="van Eijk R."/>
            <person name="Schleper C."/>
            <person name="Guy L."/>
            <person name="Ettema T.J."/>
        </authorList>
    </citation>
    <scope>NUCLEOTIDE SEQUENCE</scope>
</reference>